<dbReference type="RefSeq" id="WP_044168572.1">
    <property type="nucleotide sequence ID" value="NZ_RXYT01000155.1"/>
</dbReference>
<dbReference type="EMBL" id="RXYT01000155">
    <property type="protein sequence ID" value="RTY40772.1"/>
    <property type="molecule type" value="Genomic_DNA"/>
</dbReference>
<sequence>MPVILLLFSGCCKAEYVPVVGGRGNTGNVKRYSDNKEFEIKREWCTEVRAVMGRFSGITDLC</sequence>
<reference evidence="1 2" key="1">
    <citation type="submission" date="2018-12" db="EMBL/GenBank/DDBJ databases">
        <title>Na.</title>
        <authorList>
            <person name="Fouts D.E."/>
            <person name="Sutton G."/>
            <person name="Singh I."/>
            <person name="Nguyen K."/>
        </authorList>
    </citation>
    <scope>NUCLEOTIDE SEQUENCE [LARGE SCALE GENOMIC DNA]</scope>
    <source>
        <strain evidence="1 2">AP274</strain>
    </source>
</reference>
<dbReference type="AlphaFoldDB" id="A0A8B3K6F0"/>
<evidence type="ECO:0000313" key="2">
    <source>
        <dbReference type="Proteomes" id="UP000267101"/>
    </source>
</evidence>
<proteinExistence type="predicted"/>
<organism evidence="1 2">
    <name type="scientific">Shigella sonnei</name>
    <dbReference type="NCBI Taxonomy" id="624"/>
    <lineage>
        <taxon>Bacteria</taxon>
        <taxon>Pseudomonadati</taxon>
        <taxon>Pseudomonadota</taxon>
        <taxon>Gammaproteobacteria</taxon>
        <taxon>Enterobacterales</taxon>
        <taxon>Enterobacteriaceae</taxon>
        <taxon>Shigella</taxon>
    </lineage>
</organism>
<comment type="caution">
    <text evidence="1">The sequence shown here is derived from an EMBL/GenBank/DDBJ whole genome shotgun (WGS) entry which is preliminary data.</text>
</comment>
<accession>A0A8B3K6F0</accession>
<dbReference type="Proteomes" id="UP000267101">
    <property type="component" value="Unassembled WGS sequence"/>
</dbReference>
<name>A0A8B3K6F0_SHISO</name>
<evidence type="ECO:0000313" key="1">
    <source>
        <dbReference type="EMBL" id="RTY40772.1"/>
    </source>
</evidence>
<gene>
    <name evidence="1" type="ORF">EKS37_22010</name>
</gene>
<protein>
    <submittedName>
        <fullName evidence="1">Uncharacterized protein</fullName>
    </submittedName>
</protein>